<name>A0A364NGD7_STELY</name>
<keyword evidence="7 11" id="KW-1133">Transmembrane helix</keyword>
<evidence type="ECO:0000256" key="10">
    <source>
        <dbReference type="SAM" id="MobiDB-lite"/>
    </source>
</evidence>
<dbReference type="GO" id="GO:0005759">
    <property type="term" value="C:mitochondrial matrix"/>
    <property type="evidence" value="ECO:0007669"/>
    <property type="project" value="TreeGrafter"/>
</dbReference>
<feature type="compositionally biased region" description="Basic and acidic residues" evidence="10">
    <location>
        <begin position="1671"/>
        <end position="1705"/>
    </location>
</feature>
<dbReference type="InterPro" id="IPR007941">
    <property type="entry name" value="DUF726"/>
</dbReference>
<evidence type="ECO:0000256" key="8">
    <source>
        <dbReference type="ARBA" id="ARBA00023136"/>
    </source>
</evidence>
<dbReference type="GO" id="GO:0046421">
    <property type="term" value="F:methylisocitrate lyase activity"/>
    <property type="evidence" value="ECO:0007669"/>
    <property type="project" value="UniProtKB-EC"/>
</dbReference>
<dbReference type="EMBL" id="QGDH01000003">
    <property type="protein sequence ID" value="RAR16330.1"/>
    <property type="molecule type" value="Genomic_DNA"/>
</dbReference>
<dbReference type="InterPro" id="IPR036388">
    <property type="entry name" value="WH-like_DNA-bd_sf"/>
</dbReference>
<organism evidence="13 14">
    <name type="scientific">Stemphylium lycopersici</name>
    <name type="common">Tomato gray leaf spot disease fungus</name>
    <name type="synonym">Thyrospora lycopersici</name>
    <dbReference type="NCBI Taxonomy" id="183478"/>
    <lineage>
        <taxon>Eukaryota</taxon>
        <taxon>Fungi</taxon>
        <taxon>Dikarya</taxon>
        <taxon>Ascomycota</taxon>
        <taxon>Pezizomycotina</taxon>
        <taxon>Dothideomycetes</taxon>
        <taxon>Pleosporomycetidae</taxon>
        <taxon>Pleosporales</taxon>
        <taxon>Pleosporineae</taxon>
        <taxon>Pleosporaceae</taxon>
        <taxon>Stemphylium</taxon>
    </lineage>
</organism>
<feature type="domain" description="Peroxisome membrane anchor protein Pex14p N-terminal" evidence="12">
    <location>
        <begin position="695"/>
        <end position="736"/>
    </location>
</feature>
<dbReference type="InterPro" id="IPR018523">
    <property type="entry name" value="Isocitrate_lyase_ph_CS"/>
</dbReference>
<dbReference type="SUPFAM" id="SSF51621">
    <property type="entry name" value="Phosphoenolpyruvate/pyruvate domain"/>
    <property type="match status" value="1"/>
</dbReference>
<feature type="compositionally biased region" description="Low complexity" evidence="10">
    <location>
        <begin position="585"/>
        <end position="594"/>
    </location>
</feature>
<dbReference type="CDD" id="cd00377">
    <property type="entry name" value="ICL_PEPM"/>
    <property type="match status" value="1"/>
</dbReference>
<dbReference type="Pfam" id="PF04695">
    <property type="entry name" value="Pex14_N"/>
    <property type="match status" value="1"/>
</dbReference>
<dbReference type="Pfam" id="PF00463">
    <property type="entry name" value="ICL"/>
    <property type="match status" value="1"/>
</dbReference>
<accession>A0A364NGD7</accession>
<feature type="transmembrane region" description="Helical" evidence="11">
    <location>
        <begin position="1353"/>
        <end position="1373"/>
    </location>
</feature>
<evidence type="ECO:0000256" key="4">
    <source>
        <dbReference type="ARBA" id="ARBA00009824"/>
    </source>
</evidence>
<dbReference type="PANTHER" id="PTHR21631">
    <property type="entry name" value="ISOCITRATE LYASE/MALATE SYNTHASE"/>
    <property type="match status" value="1"/>
</dbReference>
<evidence type="ECO:0000256" key="3">
    <source>
        <dbReference type="ARBA" id="ARBA00005704"/>
    </source>
</evidence>
<evidence type="ECO:0000256" key="7">
    <source>
        <dbReference type="ARBA" id="ARBA00022989"/>
    </source>
</evidence>
<dbReference type="Gene3D" id="3.40.50.1820">
    <property type="entry name" value="alpha/beta hydrolase"/>
    <property type="match status" value="1"/>
</dbReference>
<dbReference type="InterPro" id="IPR015813">
    <property type="entry name" value="Pyrv/PenolPyrv_kinase-like_dom"/>
</dbReference>
<feature type="region of interest" description="Disordered" evidence="10">
    <location>
        <begin position="1671"/>
        <end position="1762"/>
    </location>
</feature>
<feature type="region of interest" description="Disordered" evidence="10">
    <location>
        <begin position="847"/>
        <end position="909"/>
    </location>
</feature>
<dbReference type="Gene3D" id="1.10.10.850">
    <property type="match status" value="1"/>
</dbReference>
<dbReference type="SUPFAM" id="SSF53474">
    <property type="entry name" value="alpha/beta-Hydrolases"/>
    <property type="match status" value="1"/>
</dbReference>
<evidence type="ECO:0000256" key="9">
    <source>
        <dbReference type="ARBA" id="ARBA00023239"/>
    </source>
</evidence>
<dbReference type="Proteomes" id="UP000249619">
    <property type="component" value="Unassembled WGS sequence"/>
</dbReference>
<comment type="subcellular location">
    <subcellularLocation>
        <location evidence="2">Membrane</location>
        <topology evidence="2">Multi-pass membrane protein</topology>
    </subcellularLocation>
</comment>
<dbReference type="STRING" id="183478.A0A364NGD7"/>
<dbReference type="Pfam" id="PF05277">
    <property type="entry name" value="DUF726"/>
    <property type="match status" value="1"/>
</dbReference>
<keyword evidence="8 11" id="KW-0472">Membrane</keyword>
<protein>
    <recommendedName>
        <fullName evidence="5">methylisocitrate lyase</fullName>
        <ecNumber evidence="5">4.1.3.30</ecNumber>
    </recommendedName>
</protein>
<dbReference type="GO" id="GO:0019629">
    <property type="term" value="P:propionate catabolic process, 2-methylcitrate cycle"/>
    <property type="evidence" value="ECO:0007669"/>
    <property type="project" value="TreeGrafter"/>
</dbReference>
<sequence>MLRTVSRSVARQSRSSRIASRTPQLLRPLSTTAYRMSSSALKPVDPPVSTALPGDSFQLLPEASKAGQAEDALFEEQVQAVKDWWASPRYKGIKRPYSAEDVVSKRGTLPQSYPSSLMARKLFNLLEERAAKGEPVHTMGAIDPIQMSQQAANQEVLYISGWACSSVLTTTNEVSADFGDYPYNTVPNQVQRMFKAQQLHDRKNWDARRKMTPEERAKTPYLDYMRPIIADGDTGHGGLSAVIKLAKLFAENGAAGVHFEDQLHGGKKCGHLAGKVLVPVGDHINRLVAARFQWDMMGSENLVIARTDSESGKLISSAVDVRDHEFIKGVTEDTEPLAETLQNMEAAGVPGKDIDQYEAAWVKKHKLVTFDEAVVQHLERESASQSTINSYLDEMKQNPDLSLLKRRKAAEKYTKTPVYFNWDIPRTREGFYHYKAGVAAATKRGKEYAPYADLLWVETGDPNVEEAAKFAGEIRALHPGKKFVYNLSPSFNWMGHGFSQEALKSFVWDLAKHGFVFQLISLAGIHSTATITCELSKAFKDEGMLAYVKLVQAREKELGCDVLTHQKWSGAGYIDGILGAIQSGSSGSRSMGEGNTDHLSRASYPPPALTTRQHSSRATANISISRRTLHILPNMSNKPAIPEWQRASASAPADNEAPSHKQEEASAQQPVEAPTPTEDDVASQDGEEQSSESTILLEQASRFLEDPAIRDAPREKKVAFLESKGVSAGDIGRLLGAEEAARSQVEIEHIGERAWPPSPPKPVETSEVRPQPREIPPIVTYPEFLANTEKPPPLITTQRLLTTAYVAGGFMASVYGLSKYIIAPMTHSLVDSRRDFASHTQEQLKNLNGRLGKAVSVDPASKVKPVKDDADDVSEADSDPTELYHRDYGTQTTPNLSRRPSTTFADPHPTVTAHENRLKIIKSHLQEIEANRSSQSTSRDTLRAKVSDLTTYLTEMDYQNQYYPSMGRYGSTFNWSGGNQDWKNDQIEVLKGDIRAVKGVFLTPNVDSAHACAQPHHFKPYTSPELASMPDWASKLSSLGHSKSEEKDETSLTTLLDADQCADLTFLIATITASMRQSLVNTFTAEEFPVDSKTAKSEEEVLRDAPSNLDDVDVNKEEKVKKERQKREEYARKELAKPEVEDLKKQMLKYFDDWRGQVVNRIGEVVSSKAKVKSQTKDVEGKQAEKTARQSETGMTSIKKLDDKEEDDDKMFKDLYPPIPTNLDRLEESKRALILHSLVLIMLSLEHYSAHSRVLLLYLTSSLGLGRDVLKKDEETVAQGLLEAASQQLNADEETKKAAEASKTARRWKVGIAGVAGAALIGVTGGLAAPLLAAGVGSVMGGVGLGATAAAGYLGTLAGSSVVVGGLFGAYGARMTGQAMDDYARQVEDFGFIPIHRTQDPRKQDNESRRLRVAIAVSGWLRKPEEVSQPWRYINTGTEGFALRWELEALLKLGHSLETFVTSAAWGYAKTKIIEQTVFAAMTAAMWPLALLKVATMLDNPFSVAKYRSEKAGEVLAEALINKIQGERPVTLVGYSLGARLIFSCLQKLADQKAFGLVENVVLVGAPCPSDVADWRRVRSVVSGRCVNVFSKKDYILGFLYRTSSVQLGVAGLQPVVGVHGIQNVDVSELVDGHLQYRFITGSILRKIGFEDVDIEEVERAEADLRKENKKVEEERRKNEGEKGEAGENEEELRAQADKKQEQSRWETMQQKTKNMDIGGFVKGLGGTVAPEYSAERAANKHTGDYKEGSQKKEKEKKKVVE</sequence>
<dbReference type="FunFam" id="1.10.10.850:FF:000001">
    <property type="entry name" value="Isocitrate lyase"/>
    <property type="match status" value="1"/>
</dbReference>
<dbReference type="InterPro" id="IPR029058">
    <property type="entry name" value="AB_hydrolase_fold"/>
</dbReference>
<dbReference type="NCBIfam" id="TIGR01346">
    <property type="entry name" value="isocit_lyase"/>
    <property type="match status" value="1"/>
</dbReference>
<feature type="transmembrane region" description="Helical" evidence="11">
    <location>
        <begin position="1310"/>
        <end position="1333"/>
    </location>
</feature>
<feature type="region of interest" description="Disordered" evidence="10">
    <location>
        <begin position="1173"/>
        <end position="1205"/>
    </location>
</feature>
<evidence type="ECO:0000256" key="2">
    <source>
        <dbReference type="ARBA" id="ARBA00004141"/>
    </source>
</evidence>
<feature type="compositionally biased region" description="Basic and acidic residues" evidence="10">
    <location>
        <begin position="1093"/>
        <end position="1103"/>
    </location>
</feature>
<evidence type="ECO:0000313" key="14">
    <source>
        <dbReference type="Proteomes" id="UP000249619"/>
    </source>
</evidence>
<feature type="region of interest" description="Disordered" evidence="10">
    <location>
        <begin position="644"/>
        <end position="693"/>
    </location>
</feature>
<feature type="region of interest" description="Disordered" evidence="10">
    <location>
        <begin position="1"/>
        <end position="22"/>
    </location>
</feature>
<dbReference type="PROSITE" id="PS00161">
    <property type="entry name" value="ISOCITRATE_LYASE"/>
    <property type="match status" value="1"/>
</dbReference>
<dbReference type="InterPro" id="IPR006785">
    <property type="entry name" value="Pex14_N"/>
</dbReference>
<reference evidence="14" key="1">
    <citation type="submission" date="2018-05" db="EMBL/GenBank/DDBJ databases">
        <title>Draft genome sequence of Stemphylium lycopersici strain CIDEFI 213.</title>
        <authorList>
            <person name="Medina R."/>
            <person name="Franco M.E.E."/>
            <person name="Lucentini C.G."/>
            <person name="Saparrat M.C.N."/>
            <person name="Balatti P.A."/>
        </authorList>
    </citation>
    <scope>NUCLEOTIDE SEQUENCE [LARGE SCALE GENOMIC DNA]</scope>
    <source>
        <strain evidence="14">CIDEFI 213</strain>
    </source>
</reference>
<dbReference type="InterPro" id="IPR039556">
    <property type="entry name" value="ICL/PEPM"/>
</dbReference>
<dbReference type="GO" id="GO:0016020">
    <property type="term" value="C:membrane"/>
    <property type="evidence" value="ECO:0007669"/>
    <property type="project" value="UniProtKB-SubCell"/>
</dbReference>
<evidence type="ECO:0000313" key="13">
    <source>
        <dbReference type="EMBL" id="RAR16330.1"/>
    </source>
</evidence>
<feature type="region of interest" description="Disordered" evidence="10">
    <location>
        <begin position="585"/>
        <end position="620"/>
    </location>
</feature>
<feature type="compositionally biased region" description="Polar residues" evidence="10">
    <location>
        <begin position="610"/>
        <end position="620"/>
    </location>
</feature>
<feature type="compositionally biased region" description="Basic and acidic residues" evidence="10">
    <location>
        <begin position="1734"/>
        <end position="1762"/>
    </location>
</feature>
<comment type="similarity">
    <text evidence="3">Belongs to the isocitrate lyase/PEP mutase superfamily. Isocitrate lyase family.</text>
</comment>
<dbReference type="InterPro" id="IPR006254">
    <property type="entry name" value="Isocitrate_lyase"/>
</dbReference>
<gene>
    <name evidence="13" type="ORF">DDE83_000202</name>
</gene>
<dbReference type="EC" id="4.1.3.30" evidence="5"/>
<keyword evidence="9 13" id="KW-0456">Lyase</keyword>
<dbReference type="Gene3D" id="1.10.10.10">
    <property type="entry name" value="Winged helix-like DNA-binding domain superfamily/Winged helix DNA-binding domain"/>
    <property type="match status" value="1"/>
</dbReference>
<feature type="region of interest" description="Disordered" evidence="10">
    <location>
        <begin position="1089"/>
        <end position="1110"/>
    </location>
</feature>
<feature type="compositionally biased region" description="Acidic residues" evidence="10">
    <location>
        <begin position="869"/>
        <end position="880"/>
    </location>
</feature>
<comment type="caution">
    <text evidence="13">The sequence shown here is derived from an EMBL/GenBank/DDBJ whole genome shotgun (WGS) entry which is preliminary data.</text>
</comment>
<keyword evidence="6 11" id="KW-0812">Transmembrane</keyword>
<comment type="catalytic activity">
    <reaction evidence="1">
        <text>(2S,3R)-3-hydroxybutane-1,2,3-tricarboxylate = pyruvate + succinate</text>
        <dbReference type="Rhea" id="RHEA:16809"/>
        <dbReference type="ChEBI" id="CHEBI:15361"/>
        <dbReference type="ChEBI" id="CHEBI:30031"/>
        <dbReference type="ChEBI" id="CHEBI:57429"/>
        <dbReference type="EC" id="4.1.3.30"/>
    </reaction>
</comment>
<evidence type="ECO:0000256" key="1">
    <source>
        <dbReference type="ARBA" id="ARBA00001050"/>
    </source>
</evidence>
<dbReference type="Gene3D" id="3.20.20.60">
    <property type="entry name" value="Phosphoenolpyruvate-binding domains"/>
    <property type="match status" value="1"/>
</dbReference>
<evidence type="ECO:0000256" key="6">
    <source>
        <dbReference type="ARBA" id="ARBA00022692"/>
    </source>
</evidence>
<feature type="compositionally biased region" description="Acidic residues" evidence="10">
    <location>
        <begin position="677"/>
        <end position="690"/>
    </location>
</feature>
<dbReference type="GO" id="GO:0004451">
    <property type="term" value="F:isocitrate lyase activity"/>
    <property type="evidence" value="ECO:0007669"/>
    <property type="project" value="InterPro"/>
</dbReference>
<evidence type="ECO:0000256" key="11">
    <source>
        <dbReference type="SAM" id="Phobius"/>
    </source>
</evidence>
<evidence type="ECO:0000256" key="5">
    <source>
        <dbReference type="ARBA" id="ARBA00012260"/>
    </source>
</evidence>
<dbReference type="InterPro" id="IPR040442">
    <property type="entry name" value="Pyrv_kinase-like_dom_sf"/>
</dbReference>
<keyword evidence="14" id="KW-1185">Reference proteome</keyword>
<comment type="similarity">
    <text evidence="4">Belongs to the TMCO4 family.</text>
</comment>
<evidence type="ECO:0000259" key="12">
    <source>
        <dbReference type="Pfam" id="PF04695"/>
    </source>
</evidence>
<feature type="compositionally biased region" description="Polar residues" evidence="10">
    <location>
        <begin position="889"/>
        <end position="904"/>
    </location>
</feature>
<proteinExistence type="inferred from homology"/>
<dbReference type="PANTHER" id="PTHR21631:SF13">
    <property type="entry name" value="MITOCHONDRIAL 2-METHYLISOCITRATE LYASE ICL2"/>
    <property type="match status" value="1"/>
</dbReference>
<feature type="compositionally biased region" description="Basic and acidic residues" evidence="10">
    <location>
        <begin position="1175"/>
        <end position="1189"/>
    </location>
</feature>